<keyword evidence="6 10" id="KW-0378">Hydrolase</keyword>
<dbReference type="GeneID" id="134289614"/>
<keyword evidence="13" id="KW-1185">Reference proteome</keyword>
<evidence type="ECO:0000256" key="1">
    <source>
        <dbReference type="ARBA" id="ARBA00001946"/>
    </source>
</evidence>
<reference evidence="12" key="2">
    <citation type="submission" date="2025-05" db="UniProtKB">
        <authorList>
            <consortium name="EnsemblMetazoa"/>
        </authorList>
    </citation>
    <scope>IDENTIFICATION</scope>
    <source>
        <strain evidence="12">Foshan</strain>
    </source>
</reference>
<evidence type="ECO:0000256" key="10">
    <source>
        <dbReference type="RuleBase" id="RU003947"/>
    </source>
</evidence>
<feature type="chain" id="PRO_5046216523" description="Alkaline phosphatase" evidence="11">
    <location>
        <begin position="18"/>
        <end position="555"/>
    </location>
</feature>
<evidence type="ECO:0000256" key="5">
    <source>
        <dbReference type="ARBA" id="ARBA00022723"/>
    </source>
</evidence>
<organism evidence="12 13">
    <name type="scientific">Aedes albopictus</name>
    <name type="common">Asian tiger mosquito</name>
    <name type="synonym">Stegomyia albopicta</name>
    <dbReference type="NCBI Taxonomy" id="7160"/>
    <lineage>
        <taxon>Eukaryota</taxon>
        <taxon>Metazoa</taxon>
        <taxon>Ecdysozoa</taxon>
        <taxon>Arthropoda</taxon>
        <taxon>Hexapoda</taxon>
        <taxon>Insecta</taxon>
        <taxon>Pterygota</taxon>
        <taxon>Neoptera</taxon>
        <taxon>Endopterygota</taxon>
        <taxon>Diptera</taxon>
        <taxon>Nematocera</taxon>
        <taxon>Culicoidea</taxon>
        <taxon>Culicidae</taxon>
        <taxon>Culicinae</taxon>
        <taxon>Aedini</taxon>
        <taxon>Aedes</taxon>
        <taxon>Stegomyia</taxon>
    </lineage>
</organism>
<accession>A0ABM1Y0L0</accession>
<evidence type="ECO:0000256" key="6">
    <source>
        <dbReference type="ARBA" id="ARBA00022801"/>
    </source>
</evidence>
<evidence type="ECO:0000256" key="11">
    <source>
        <dbReference type="SAM" id="SignalP"/>
    </source>
</evidence>
<evidence type="ECO:0000313" key="12">
    <source>
        <dbReference type="EnsemblMetazoa" id="AALFPA23_004585.P5623"/>
    </source>
</evidence>
<keyword evidence="11" id="KW-0732">Signal</keyword>
<keyword evidence="8 10" id="KW-0460">Magnesium</keyword>
<evidence type="ECO:0000313" key="13">
    <source>
        <dbReference type="Proteomes" id="UP000069940"/>
    </source>
</evidence>
<keyword evidence="5" id="KW-0479">Metal-binding</keyword>
<feature type="signal peptide" evidence="11">
    <location>
        <begin position="1"/>
        <end position="17"/>
    </location>
</feature>
<keyword evidence="7 10" id="KW-0862">Zinc</keyword>
<dbReference type="Gene3D" id="3.40.720.10">
    <property type="entry name" value="Alkaline Phosphatase, subunit A"/>
    <property type="match status" value="1"/>
</dbReference>
<evidence type="ECO:0000256" key="4">
    <source>
        <dbReference type="ARBA" id="ARBA00012647"/>
    </source>
</evidence>
<dbReference type="EC" id="3.1.3.1" evidence="4 10"/>
<dbReference type="SUPFAM" id="SSF53649">
    <property type="entry name" value="Alkaline phosphatase-like"/>
    <property type="match status" value="1"/>
</dbReference>
<sequence>MRAVGIIFATILVAVVATNEVHQTYDNDHQHQRSSPASSRQAVNVDPAELQSDFWRQTAQETLKAKLQEEPIASKAKNVIYFIADGMSSQTIAATRMYLGNENKMLSFEQFPYLATAKTYCVNRQVADSACTATAYLSGVKTNYGMINVGPHVPRYNCAYNRTESEFLGLLKWAQDSGMATGVVTNARITHATPAGAYASVANRDWEDDSAVTSGGCDATKYPDVAQQLVHGEVGKNLNVALGGGRRHFVPKTQMDDESVAGYRSDGRNLIDEWKAVHPNNAAYVWNKTALQSIDIANTENVLGLFDTGHIQFNLEIDELQLGAVKPKLTEMVDAALKMLTKNKDKGFFLFVEGARIDMAHHDSRPRLALDETAEFSRAIELARAATSVEDTLIVVSSDHGHTMTYNGYPKRGNDILGIGGVSDEDGLPYTTLSYANGEGYYTTYKQENPAERADISGYDFTDYHTLYMATVPLDSESHGGEDVAVFASGPMGHIFRGNMEQNVLPDLIAYAARIGQYKEDGGQDGEPGSAHAVAVCIQLMVVCGMSALLSQLKW</sequence>
<comment type="cofactor">
    <cofactor evidence="1">
        <name>Mg(2+)</name>
        <dbReference type="ChEBI" id="CHEBI:18420"/>
    </cofactor>
</comment>
<evidence type="ECO:0000256" key="2">
    <source>
        <dbReference type="ARBA" id="ARBA00001947"/>
    </source>
</evidence>
<dbReference type="EnsemblMetazoa" id="AALFPA23_004585.R5623">
    <property type="protein sequence ID" value="AALFPA23_004585.P5623"/>
    <property type="gene ID" value="AALFPA23_004585"/>
</dbReference>
<dbReference type="InterPro" id="IPR001952">
    <property type="entry name" value="Alkaline_phosphatase"/>
</dbReference>
<evidence type="ECO:0000256" key="3">
    <source>
        <dbReference type="ARBA" id="ARBA00005984"/>
    </source>
</evidence>
<comment type="cofactor">
    <cofactor evidence="2">
        <name>Zn(2+)</name>
        <dbReference type="ChEBI" id="CHEBI:29105"/>
    </cofactor>
</comment>
<protein>
    <recommendedName>
        <fullName evidence="4 10">Alkaline phosphatase</fullName>
        <ecNumber evidence="4 10">3.1.3.1</ecNumber>
    </recommendedName>
</protein>
<evidence type="ECO:0000256" key="7">
    <source>
        <dbReference type="ARBA" id="ARBA00022833"/>
    </source>
</evidence>
<name>A0ABM1Y0L0_AEDAL</name>
<comment type="similarity">
    <text evidence="3 9">Belongs to the alkaline phosphatase family.</text>
</comment>
<evidence type="ECO:0000256" key="8">
    <source>
        <dbReference type="ARBA" id="ARBA00022842"/>
    </source>
</evidence>
<dbReference type="SMART" id="SM00098">
    <property type="entry name" value="alkPPc"/>
    <property type="match status" value="1"/>
</dbReference>
<dbReference type="InterPro" id="IPR018299">
    <property type="entry name" value="Alkaline_phosphatase_AS"/>
</dbReference>
<reference evidence="13" key="1">
    <citation type="journal article" date="2015" name="Proc. Natl. Acad. Sci. U.S.A.">
        <title>Genome sequence of the Asian Tiger mosquito, Aedes albopictus, reveals insights into its biology, genetics, and evolution.</title>
        <authorList>
            <person name="Chen X.G."/>
            <person name="Jiang X."/>
            <person name="Gu J."/>
            <person name="Xu M."/>
            <person name="Wu Y."/>
            <person name="Deng Y."/>
            <person name="Zhang C."/>
            <person name="Bonizzoni M."/>
            <person name="Dermauw W."/>
            <person name="Vontas J."/>
            <person name="Armbruster P."/>
            <person name="Huang X."/>
            <person name="Yang Y."/>
            <person name="Zhang H."/>
            <person name="He W."/>
            <person name="Peng H."/>
            <person name="Liu Y."/>
            <person name="Wu K."/>
            <person name="Chen J."/>
            <person name="Lirakis M."/>
            <person name="Topalis P."/>
            <person name="Van Leeuwen T."/>
            <person name="Hall A.B."/>
            <person name="Jiang X."/>
            <person name="Thorpe C."/>
            <person name="Mueller R.L."/>
            <person name="Sun C."/>
            <person name="Waterhouse R.M."/>
            <person name="Yan G."/>
            <person name="Tu Z.J."/>
            <person name="Fang X."/>
            <person name="James A.A."/>
        </authorList>
    </citation>
    <scope>NUCLEOTIDE SEQUENCE [LARGE SCALE GENOMIC DNA]</scope>
    <source>
        <strain evidence="13">Foshan</strain>
    </source>
</reference>
<dbReference type="PANTHER" id="PTHR11596">
    <property type="entry name" value="ALKALINE PHOSPHATASE"/>
    <property type="match status" value="1"/>
</dbReference>
<dbReference type="PANTHER" id="PTHR11596:SF85">
    <property type="entry name" value="ALKALINE PHOSPHATASE-RELATED"/>
    <property type="match status" value="1"/>
</dbReference>
<dbReference type="InterPro" id="IPR017850">
    <property type="entry name" value="Alkaline_phosphatase_core_sf"/>
</dbReference>
<dbReference type="RefSeq" id="XP_062711708.1">
    <property type="nucleotide sequence ID" value="XM_062855724.1"/>
</dbReference>
<dbReference type="Proteomes" id="UP000069940">
    <property type="component" value="Unassembled WGS sequence"/>
</dbReference>
<comment type="catalytic activity">
    <reaction evidence="10">
        <text>a phosphate monoester + H2O = an alcohol + phosphate</text>
        <dbReference type="Rhea" id="RHEA:15017"/>
        <dbReference type="ChEBI" id="CHEBI:15377"/>
        <dbReference type="ChEBI" id="CHEBI:30879"/>
        <dbReference type="ChEBI" id="CHEBI:43474"/>
        <dbReference type="ChEBI" id="CHEBI:67140"/>
        <dbReference type="EC" id="3.1.3.1"/>
    </reaction>
</comment>
<proteinExistence type="inferred from homology"/>
<dbReference type="PROSITE" id="PS00123">
    <property type="entry name" value="ALKALINE_PHOSPHATASE"/>
    <property type="match status" value="1"/>
</dbReference>
<dbReference type="Pfam" id="PF00245">
    <property type="entry name" value="Alk_phosphatase"/>
    <property type="match status" value="1"/>
</dbReference>
<evidence type="ECO:0000256" key="9">
    <source>
        <dbReference type="RuleBase" id="RU003946"/>
    </source>
</evidence>
<dbReference type="CDD" id="cd16012">
    <property type="entry name" value="ALP"/>
    <property type="match status" value="1"/>
</dbReference>
<dbReference type="PRINTS" id="PR00113">
    <property type="entry name" value="ALKPHPHTASE"/>
</dbReference>